<proteinExistence type="predicted"/>
<dbReference type="GO" id="GO:0008270">
    <property type="term" value="F:zinc ion binding"/>
    <property type="evidence" value="ECO:0007669"/>
    <property type="project" value="UniProtKB-KW"/>
</dbReference>
<dbReference type="Pfam" id="PF13639">
    <property type="entry name" value="zf-RING_2"/>
    <property type="match status" value="1"/>
</dbReference>
<dbReference type="AlphaFoldDB" id="A0A6C0D4P0"/>
<feature type="compositionally biased region" description="Basic residues" evidence="4">
    <location>
        <begin position="20"/>
        <end position="29"/>
    </location>
</feature>
<evidence type="ECO:0000256" key="2">
    <source>
        <dbReference type="ARBA" id="ARBA00022771"/>
    </source>
</evidence>
<dbReference type="InterPro" id="IPR001841">
    <property type="entry name" value="Znf_RING"/>
</dbReference>
<dbReference type="PANTHER" id="PTHR45969:SF69">
    <property type="entry name" value="FINGER DOMAIN PROTEIN, PUTATIVE (AFU_ORTHOLOGUE AFUA_3G12190)-RELATED"/>
    <property type="match status" value="1"/>
</dbReference>
<dbReference type="Gene3D" id="3.30.40.10">
    <property type="entry name" value="Zinc/RING finger domain, C3HC4 (zinc finger)"/>
    <property type="match status" value="1"/>
</dbReference>
<accession>A0A6C0D4P0</accession>
<feature type="region of interest" description="Disordered" evidence="4">
    <location>
        <begin position="20"/>
        <end position="39"/>
    </location>
</feature>
<evidence type="ECO:0000313" key="6">
    <source>
        <dbReference type="EMBL" id="QHT11423.1"/>
    </source>
</evidence>
<keyword evidence="1" id="KW-0479">Metal-binding</keyword>
<dbReference type="PROSITE" id="PS50089">
    <property type="entry name" value="ZF_RING_2"/>
    <property type="match status" value="1"/>
</dbReference>
<sequence length="382" mass="43281">MDLIRSLKNKTAKLRKSIRSRLTTRRSRPRIAPEPAELPPFDSTAAFLSPIPESVSPRLAPLSPRLASLSPRRASLSPIAESLSPRLASLSPRRASLSPIAESVSPTTKAITHIQRTFRKSKRKREQTLADLSKLNSKRLATRRIQKKFRRASANPNLQECPICFGTMLQPKLTQTLRCCHIFHRKCLKEWSKDNKFNPSCPICKTSIVPEQQHDLETRLSMPSSFNINIANTDVVIDCVNTLIAGILNAATMQEAQVLLDESDVLIHSLPYNKRGELATKRIQAQFKAYPRLEALRAKQLEALRAKRSKKTNNAINRANELIASMYSATTKEQLTEFLNESSIIINNLPSDEEEKEELTNRQWTTWMLAYTRLTSPIHRRG</sequence>
<feature type="domain" description="RING-type" evidence="5">
    <location>
        <begin position="161"/>
        <end position="205"/>
    </location>
</feature>
<dbReference type="GO" id="GO:0016567">
    <property type="term" value="P:protein ubiquitination"/>
    <property type="evidence" value="ECO:0007669"/>
    <property type="project" value="UniProtKB-UniPathway"/>
</dbReference>
<organism evidence="6">
    <name type="scientific">viral metagenome</name>
    <dbReference type="NCBI Taxonomy" id="1070528"/>
    <lineage>
        <taxon>unclassified sequences</taxon>
        <taxon>metagenomes</taxon>
        <taxon>organismal metagenomes</taxon>
    </lineage>
</organism>
<name>A0A6C0D4P0_9ZZZZ</name>
<dbReference type="PANTHER" id="PTHR45969">
    <property type="entry name" value="RING ZINC FINGER PROTEIN-RELATED"/>
    <property type="match status" value="1"/>
</dbReference>
<dbReference type="EMBL" id="MN739534">
    <property type="protein sequence ID" value="QHT11423.1"/>
    <property type="molecule type" value="Genomic_DNA"/>
</dbReference>
<dbReference type="UniPathway" id="UPA00143"/>
<dbReference type="SUPFAM" id="SSF57850">
    <property type="entry name" value="RING/U-box"/>
    <property type="match status" value="1"/>
</dbReference>
<reference evidence="6" key="1">
    <citation type="journal article" date="2020" name="Nature">
        <title>Giant virus diversity and host interactions through global metagenomics.</title>
        <authorList>
            <person name="Schulz F."/>
            <person name="Roux S."/>
            <person name="Paez-Espino D."/>
            <person name="Jungbluth S."/>
            <person name="Walsh D.A."/>
            <person name="Denef V.J."/>
            <person name="McMahon K.D."/>
            <person name="Konstantinidis K.T."/>
            <person name="Eloe-Fadrosh E.A."/>
            <person name="Kyrpides N.C."/>
            <person name="Woyke T."/>
        </authorList>
    </citation>
    <scope>NUCLEOTIDE SEQUENCE</scope>
    <source>
        <strain evidence="6">GVMAG-M-3300023174-116</strain>
    </source>
</reference>
<dbReference type="SMART" id="SM00184">
    <property type="entry name" value="RING"/>
    <property type="match status" value="1"/>
</dbReference>
<protein>
    <recommendedName>
        <fullName evidence="5">RING-type domain-containing protein</fullName>
    </recommendedName>
</protein>
<evidence type="ECO:0000256" key="1">
    <source>
        <dbReference type="ARBA" id="ARBA00022723"/>
    </source>
</evidence>
<keyword evidence="2" id="KW-0863">Zinc-finger</keyword>
<keyword evidence="3" id="KW-0862">Zinc</keyword>
<dbReference type="GO" id="GO:0061630">
    <property type="term" value="F:ubiquitin protein ligase activity"/>
    <property type="evidence" value="ECO:0007669"/>
    <property type="project" value="TreeGrafter"/>
</dbReference>
<evidence type="ECO:0000256" key="3">
    <source>
        <dbReference type="ARBA" id="ARBA00022833"/>
    </source>
</evidence>
<evidence type="ECO:0000256" key="4">
    <source>
        <dbReference type="SAM" id="MobiDB-lite"/>
    </source>
</evidence>
<dbReference type="InterPro" id="IPR013083">
    <property type="entry name" value="Znf_RING/FYVE/PHD"/>
</dbReference>
<evidence type="ECO:0000259" key="5">
    <source>
        <dbReference type="PROSITE" id="PS50089"/>
    </source>
</evidence>